<dbReference type="PANTHER" id="PTHR37463">
    <property type="entry name" value="GSL3115 PROTEIN"/>
    <property type="match status" value="1"/>
</dbReference>
<evidence type="ECO:0000313" key="1">
    <source>
        <dbReference type="EMBL" id="MBB5618127.1"/>
    </source>
</evidence>
<dbReference type="SUPFAM" id="SSF46785">
    <property type="entry name" value="Winged helix' DNA-binding domain"/>
    <property type="match status" value="1"/>
</dbReference>
<dbReference type="InterPro" id="IPR017136">
    <property type="entry name" value="UCP037205"/>
</dbReference>
<evidence type="ECO:0008006" key="3">
    <source>
        <dbReference type="Google" id="ProtNLM"/>
    </source>
</evidence>
<gene>
    <name evidence="1" type="ORF">BJ959_001623</name>
</gene>
<dbReference type="InterPro" id="IPR021660">
    <property type="entry name" value="DUF3253"/>
</dbReference>
<dbReference type="InterPro" id="IPR036388">
    <property type="entry name" value="WH-like_DNA-bd_sf"/>
</dbReference>
<dbReference type="AlphaFoldDB" id="A0A840XMS6"/>
<name>A0A840XMS6_9MICO</name>
<proteinExistence type="predicted"/>
<dbReference type="Proteomes" id="UP000552883">
    <property type="component" value="Unassembled WGS sequence"/>
</dbReference>
<dbReference type="Pfam" id="PF10013">
    <property type="entry name" value="DUF2256"/>
    <property type="match status" value="1"/>
</dbReference>
<organism evidence="1 2">
    <name type="scientific">Microcella frigidaquae</name>
    <dbReference type="NCBI Taxonomy" id="424758"/>
    <lineage>
        <taxon>Bacteria</taxon>
        <taxon>Bacillati</taxon>
        <taxon>Actinomycetota</taxon>
        <taxon>Actinomycetes</taxon>
        <taxon>Micrococcales</taxon>
        <taxon>Microbacteriaceae</taxon>
        <taxon>Microcella</taxon>
    </lineage>
</organism>
<sequence>MVRQRDTRAEGSADPRAEKVCGSCGRRIEWRAKWARDWEAVRWCSDACRARGVRPVDRALEESIRSLLADRAAGATICPSEAARAVAGDADEDAWRALMEPARRAARRLVAAGEVEITQGGKVVDPSTAKGPIRIRRAR</sequence>
<dbReference type="InterPro" id="IPR036390">
    <property type="entry name" value="WH_DNA-bd_sf"/>
</dbReference>
<dbReference type="EMBL" id="JACHBS010000001">
    <property type="protein sequence ID" value="MBB5618127.1"/>
    <property type="molecule type" value="Genomic_DNA"/>
</dbReference>
<dbReference type="Gene3D" id="1.10.10.10">
    <property type="entry name" value="Winged helix-like DNA-binding domain superfamily/Winged helix DNA-binding domain"/>
    <property type="match status" value="1"/>
</dbReference>
<evidence type="ECO:0000313" key="2">
    <source>
        <dbReference type="Proteomes" id="UP000552883"/>
    </source>
</evidence>
<dbReference type="RefSeq" id="WP_153982117.1">
    <property type="nucleotide sequence ID" value="NZ_BAAANZ010000004.1"/>
</dbReference>
<reference evidence="1 2" key="1">
    <citation type="submission" date="2020-08" db="EMBL/GenBank/DDBJ databases">
        <title>Sequencing the genomes of 1000 actinobacteria strains.</title>
        <authorList>
            <person name="Klenk H.-P."/>
        </authorList>
    </citation>
    <scope>NUCLEOTIDE SEQUENCE [LARGE SCALE GENOMIC DNA]</scope>
    <source>
        <strain evidence="1 2">DSM 23889</strain>
    </source>
</reference>
<dbReference type="PANTHER" id="PTHR37463:SF1">
    <property type="entry name" value="DUF2256 DOMAIN-CONTAINING PROTEIN"/>
    <property type="match status" value="1"/>
</dbReference>
<comment type="caution">
    <text evidence="1">The sequence shown here is derived from an EMBL/GenBank/DDBJ whole genome shotgun (WGS) entry which is preliminary data.</text>
</comment>
<keyword evidence="2" id="KW-1185">Reference proteome</keyword>
<protein>
    <recommendedName>
        <fullName evidence="3">DUF2256 and DUF3253 domain-containing protein</fullName>
    </recommendedName>
</protein>
<dbReference type="OrthoDB" id="34459at2"/>
<dbReference type="Pfam" id="PF11625">
    <property type="entry name" value="DUF3253"/>
    <property type="match status" value="1"/>
</dbReference>
<accession>A0A840XMS6</accession>